<dbReference type="Pfam" id="PF10604">
    <property type="entry name" value="Polyketide_cyc2"/>
    <property type="match status" value="1"/>
</dbReference>
<protein>
    <submittedName>
        <fullName evidence="1">ATPase</fullName>
    </submittedName>
</protein>
<accession>A0ABR4ZJI4</accession>
<dbReference type="RefSeq" id="WP_043666424.1">
    <property type="nucleotide sequence ID" value="NZ_BDCI01000017.1"/>
</dbReference>
<name>A0ABR4ZJI4_9NOCA</name>
<comment type="caution">
    <text evidence="1">The sequence shown here is derived from an EMBL/GenBank/DDBJ whole genome shotgun (WGS) entry which is preliminary data.</text>
</comment>
<keyword evidence="2" id="KW-1185">Reference proteome</keyword>
<dbReference type="InterPro" id="IPR023393">
    <property type="entry name" value="START-like_dom_sf"/>
</dbReference>
<evidence type="ECO:0000313" key="1">
    <source>
        <dbReference type="EMBL" id="KIA65431.1"/>
    </source>
</evidence>
<sequence>MRQSYDAVATAAAPPAVVWALLIDARTWPVWSTVDRLEVERSRGLDRDGHDAVGAVRAFRTGRVVTGERLTGLVEERQLTYEDAFNPAIREYRAVIDLTGTPEGHTAIHWHGTYTPRWGMGWLMKSTMQRVMQQMADGLAAHAARLATK</sequence>
<dbReference type="Proteomes" id="UP000031364">
    <property type="component" value="Unassembled WGS sequence"/>
</dbReference>
<dbReference type="SUPFAM" id="SSF55961">
    <property type="entry name" value="Bet v1-like"/>
    <property type="match status" value="1"/>
</dbReference>
<reference evidence="1 2" key="1">
    <citation type="journal article" date="2014" name="Int. J. Syst. Evol. Microbiol.">
        <title>Nocardia vulneris sp. nov., isolated from wounds of human patients in North America.</title>
        <authorList>
            <person name="Lasker B.A."/>
            <person name="Bell M."/>
            <person name="Klenk H.P."/>
            <person name="Sproer C."/>
            <person name="Schumann C."/>
            <person name="Schumann P."/>
            <person name="Brown J.M."/>
        </authorList>
    </citation>
    <scope>NUCLEOTIDE SEQUENCE [LARGE SCALE GENOMIC DNA]</scope>
    <source>
        <strain evidence="1 2">W9851</strain>
    </source>
</reference>
<dbReference type="Gene3D" id="3.30.530.20">
    <property type="match status" value="1"/>
</dbReference>
<gene>
    <name evidence="1" type="ORF">FG87_07320</name>
</gene>
<dbReference type="EMBL" id="JNFP01000007">
    <property type="protein sequence ID" value="KIA65431.1"/>
    <property type="molecule type" value="Genomic_DNA"/>
</dbReference>
<evidence type="ECO:0000313" key="2">
    <source>
        <dbReference type="Proteomes" id="UP000031364"/>
    </source>
</evidence>
<dbReference type="InterPro" id="IPR019587">
    <property type="entry name" value="Polyketide_cyclase/dehydratase"/>
</dbReference>
<organism evidence="1 2">
    <name type="scientific">Nocardia vulneris</name>
    <dbReference type="NCBI Taxonomy" id="1141657"/>
    <lineage>
        <taxon>Bacteria</taxon>
        <taxon>Bacillati</taxon>
        <taxon>Actinomycetota</taxon>
        <taxon>Actinomycetes</taxon>
        <taxon>Mycobacteriales</taxon>
        <taxon>Nocardiaceae</taxon>
        <taxon>Nocardia</taxon>
    </lineage>
</organism>
<proteinExistence type="predicted"/>